<keyword evidence="4 6" id="KW-1133">Transmembrane helix</keyword>
<evidence type="ECO:0000256" key="4">
    <source>
        <dbReference type="ARBA" id="ARBA00022989"/>
    </source>
</evidence>
<evidence type="ECO:0000256" key="3">
    <source>
        <dbReference type="ARBA" id="ARBA00022692"/>
    </source>
</evidence>
<evidence type="ECO:0000256" key="6">
    <source>
        <dbReference type="SAM" id="Phobius"/>
    </source>
</evidence>
<keyword evidence="3 6" id="KW-0812">Transmembrane</keyword>
<feature type="transmembrane region" description="Helical" evidence="6">
    <location>
        <begin position="69"/>
        <end position="93"/>
    </location>
</feature>
<reference evidence="7 8" key="1">
    <citation type="journal article" date="2024" name="Microbiology">
        <title>Methylomarinum rosea sp. nov., a novel halophilic methanotrophic bacterium from the hypersaline Lake Elton.</title>
        <authorList>
            <person name="Suleimanov R.Z."/>
            <person name="Oshkin I.Y."/>
            <person name="Danilova O.V."/>
            <person name="Suzina N.E."/>
            <person name="Dedysh S.N."/>
        </authorList>
    </citation>
    <scope>NUCLEOTIDE SEQUENCE [LARGE SCALE GENOMIC DNA]</scope>
    <source>
        <strain evidence="7 8">Ch1-1</strain>
    </source>
</reference>
<dbReference type="KEGG" id="mech:Q9L42_008455"/>
<dbReference type="Gene3D" id="3.30.700.10">
    <property type="entry name" value="Glycoprotein, Type 4 Pilin"/>
    <property type="match status" value="1"/>
</dbReference>
<dbReference type="Proteomes" id="UP001225378">
    <property type="component" value="Chromosome"/>
</dbReference>
<dbReference type="SUPFAM" id="SSF54523">
    <property type="entry name" value="Pili subunits"/>
    <property type="match status" value="1"/>
</dbReference>
<keyword evidence="8" id="KW-1185">Reference proteome</keyword>
<dbReference type="EMBL" id="CP157743">
    <property type="protein sequence ID" value="XBS22140.1"/>
    <property type="molecule type" value="Genomic_DNA"/>
</dbReference>
<dbReference type="PROSITE" id="PS00409">
    <property type="entry name" value="PROKAR_NTER_METHYL"/>
    <property type="match status" value="1"/>
</dbReference>
<comment type="subcellular location">
    <subcellularLocation>
        <location evidence="1">Membrane</location>
        <topology evidence="1">Single-pass membrane protein</topology>
    </subcellularLocation>
</comment>
<dbReference type="Pfam" id="PF07963">
    <property type="entry name" value="N_methyl"/>
    <property type="match status" value="1"/>
</dbReference>
<evidence type="ECO:0000256" key="1">
    <source>
        <dbReference type="ARBA" id="ARBA00004167"/>
    </source>
</evidence>
<evidence type="ECO:0000256" key="2">
    <source>
        <dbReference type="ARBA" id="ARBA00022481"/>
    </source>
</evidence>
<proteinExistence type="predicted"/>
<evidence type="ECO:0000313" key="7">
    <source>
        <dbReference type="EMBL" id="XBS22140.1"/>
    </source>
</evidence>
<evidence type="ECO:0000256" key="5">
    <source>
        <dbReference type="ARBA" id="ARBA00023136"/>
    </source>
</evidence>
<keyword evidence="2" id="KW-0488">Methylation</keyword>
<keyword evidence="5 6" id="KW-0472">Membrane</keyword>
<dbReference type="InterPro" id="IPR012902">
    <property type="entry name" value="N_methyl_site"/>
</dbReference>
<dbReference type="PANTHER" id="PTHR30093:SF44">
    <property type="entry name" value="TYPE II SECRETION SYSTEM CORE PROTEIN G"/>
    <property type="match status" value="1"/>
</dbReference>
<organism evidence="7 8">
    <name type="scientific">Methylomarinum roseum</name>
    <dbReference type="NCBI Taxonomy" id="3067653"/>
    <lineage>
        <taxon>Bacteria</taxon>
        <taxon>Pseudomonadati</taxon>
        <taxon>Pseudomonadota</taxon>
        <taxon>Gammaproteobacteria</taxon>
        <taxon>Methylococcales</taxon>
        <taxon>Methylococcaceae</taxon>
        <taxon>Methylomarinum</taxon>
    </lineage>
</organism>
<gene>
    <name evidence="7" type="ORF">Q9L42_008455</name>
</gene>
<dbReference type="RefSeq" id="WP_305908879.1">
    <property type="nucleotide sequence ID" value="NZ_CP157743.1"/>
</dbReference>
<accession>A0AAU7NYV7</accession>
<protein>
    <submittedName>
        <fullName evidence="7">Type II secretion system protein</fullName>
    </submittedName>
</protein>
<sequence length="397" mass="41616">MNGSHQQQLEKSMTNRPREAVAAFKQRERQMNIKQMQSAIKRFRAADVSLIEDQKLRARARKLQAKQGGFTLLELLVVITLLATLSTAALVAYEGIGENAQDTANANNILAAESSIRNYRAVENVYPNQWDNLANLDGTIPGTTGTEPLLADATEAFLGQWVTTPAATLAGGTVLEAVGQALAAVGIDELQTLDPTTTYTNPIPNLSWNESAPGVTAGGASELEFDVDDDGVLQDILWDETTQLGSPVALSIVPSGGEIAGVASTCTADGATISTFYDGTTTATDNKTLNLINDALGDDDCHLVMAFGFGKDVPGTTIDSRVAIGQAPTAGTENVNPATNYARYIALFQVGEDGSDGSTADGDITAAEIFPRARLIGVVDPEGRTLDAAIAGANQGA</sequence>
<dbReference type="AlphaFoldDB" id="A0AAU7NYV7"/>
<dbReference type="PANTHER" id="PTHR30093">
    <property type="entry name" value="GENERAL SECRETION PATHWAY PROTEIN G"/>
    <property type="match status" value="1"/>
</dbReference>
<dbReference type="GO" id="GO:0016020">
    <property type="term" value="C:membrane"/>
    <property type="evidence" value="ECO:0007669"/>
    <property type="project" value="UniProtKB-SubCell"/>
</dbReference>
<name>A0AAU7NYV7_9GAMM</name>
<evidence type="ECO:0000313" key="8">
    <source>
        <dbReference type="Proteomes" id="UP001225378"/>
    </source>
</evidence>
<dbReference type="NCBIfam" id="TIGR02532">
    <property type="entry name" value="IV_pilin_GFxxxE"/>
    <property type="match status" value="1"/>
</dbReference>
<dbReference type="InterPro" id="IPR045584">
    <property type="entry name" value="Pilin-like"/>
</dbReference>